<accession>A0AAF3EN91</accession>
<sequence>MKVLQMILIVVLFFVLIPQSESTPLMSRRMKRRLIMRQPMMDMPFEDVLDMHNLGASTQTKRNFFPISTVYELW</sequence>
<name>A0AAF3EN91_9BILA</name>
<dbReference type="WBParaSite" id="MBELARI_LOCUS1552">
    <property type="protein sequence ID" value="MBELARI_LOCUS1552"/>
    <property type="gene ID" value="MBELARI_LOCUS1552"/>
</dbReference>
<dbReference type="Proteomes" id="UP000887575">
    <property type="component" value="Unassembled WGS sequence"/>
</dbReference>
<organism evidence="2 3">
    <name type="scientific">Mesorhabditis belari</name>
    <dbReference type="NCBI Taxonomy" id="2138241"/>
    <lineage>
        <taxon>Eukaryota</taxon>
        <taxon>Metazoa</taxon>
        <taxon>Ecdysozoa</taxon>
        <taxon>Nematoda</taxon>
        <taxon>Chromadorea</taxon>
        <taxon>Rhabditida</taxon>
        <taxon>Rhabditina</taxon>
        <taxon>Rhabditomorpha</taxon>
        <taxon>Rhabditoidea</taxon>
        <taxon>Rhabditidae</taxon>
        <taxon>Mesorhabditinae</taxon>
        <taxon>Mesorhabditis</taxon>
    </lineage>
</organism>
<evidence type="ECO:0000313" key="4">
    <source>
        <dbReference type="WBParaSite" id="MBELARI_LOCUS19238"/>
    </source>
</evidence>
<evidence type="ECO:0000256" key="1">
    <source>
        <dbReference type="SAM" id="SignalP"/>
    </source>
</evidence>
<dbReference type="WBParaSite" id="MBELARI_LOCUS19238">
    <property type="protein sequence ID" value="MBELARI_LOCUS19238"/>
    <property type="gene ID" value="MBELARI_LOCUS19238"/>
</dbReference>
<keyword evidence="1" id="KW-0732">Signal</keyword>
<reference evidence="3 4" key="1">
    <citation type="submission" date="2024-02" db="UniProtKB">
        <authorList>
            <consortium name="WormBaseParasite"/>
        </authorList>
    </citation>
    <scope>IDENTIFICATION</scope>
</reference>
<feature type="signal peptide" evidence="1">
    <location>
        <begin position="1"/>
        <end position="22"/>
    </location>
</feature>
<protein>
    <submittedName>
        <fullName evidence="3 4">Uncharacterized protein</fullName>
    </submittedName>
</protein>
<evidence type="ECO:0000313" key="2">
    <source>
        <dbReference type="Proteomes" id="UP000887575"/>
    </source>
</evidence>
<keyword evidence="2" id="KW-1185">Reference proteome</keyword>
<proteinExistence type="predicted"/>
<evidence type="ECO:0000313" key="3">
    <source>
        <dbReference type="WBParaSite" id="MBELARI_LOCUS1552"/>
    </source>
</evidence>
<feature type="chain" id="PRO_5041856387" evidence="1">
    <location>
        <begin position="23"/>
        <end position="74"/>
    </location>
</feature>
<dbReference type="AlphaFoldDB" id="A0AAF3EN91"/>